<dbReference type="InterPro" id="IPR012906">
    <property type="entry name" value="PaaX-like_N"/>
</dbReference>
<sequence>MRLDSAVQQLLDDFRARRPVRAKSLLITIFGDTLEPRGGGAWLGSLIQLARPLGISEGLVRTSVNRLAREKWLAGTSSGRRSYYQLTATGHRQFANAEHRIYDGGNRDWDGEWRVVVIPGKSIGRTARDAIKKELKWQGFGTLSADVLIHPTADLSPVSIMLADRNLTGKVKVIRGRSVGDSESPQVLLSRCFDLDHIAREYDLFNLRFLDLWELVRRPRKAINGAAAFVGRTLLIHEYR</sequence>
<dbReference type="InterPro" id="IPR048846">
    <property type="entry name" value="PaaX-like_central"/>
</dbReference>
<dbReference type="InterPro" id="IPR036390">
    <property type="entry name" value="WH_DNA-bd_sf"/>
</dbReference>
<evidence type="ECO:0000259" key="2">
    <source>
        <dbReference type="Pfam" id="PF20803"/>
    </source>
</evidence>
<dbReference type="GO" id="GO:0006351">
    <property type="term" value="P:DNA-templated transcription"/>
    <property type="evidence" value="ECO:0007669"/>
    <property type="project" value="InterPro"/>
</dbReference>
<dbReference type="Gene3D" id="3.30.70.2650">
    <property type="match status" value="1"/>
</dbReference>
<dbReference type="PANTHER" id="PTHR30319:SF1">
    <property type="entry name" value="TRANSCRIPTIONAL REPRESSOR PAAX"/>
    <property type="match status" value="1"/>
</dbReference>
<feature type="non-terminal residue" evidence="3">
    <location>
        <position position="240"/>
    </location>
</feature>
<organism evidence="3">
    <name type="scientific">marine metagenome</name>
    <dbReference type="NCBI Taxonomy" id="408172"/>
    <lineage>
        <taxon>unclassified sequences</taxon>
        <taxon>metagenomes</taxon>
        <taxon>ecological metagenomes</taxon>
    </lineage>
</organism>
<name>A0A382J9K1_9ZZZZ</name>
<dbReference type="Pfam" id="PF20803">
    <property type="entry name" value="PaaX_M"/>
    <property type="match status" value="1"/>
</dbReference>
<accession>A0A382J9K1</accession>
<dbReference type="PANTHER" id="PTHR30319">
    <property type="entry name" value="PHENYLACETIC ACID REGULATOR-RELATED TRANSCRIPTIONAL REPRESSOR"/>
    <property type="match status" value="1"/>
</dbReference>
<evidence type="ECO:0000259" key="1">
    <source>
        <dbReference type="Pfam" id="PF07848"/>
    </source>
</evidence>
<protein>
    <recommendedName>
        <fullName evidence="4">PaaX-like N-terminal domain-containing protein</fullName>
    </recommendedName>
</protein>
<dbReference type="Gene3D" id="1.10.10.10">
    <property type="entry name" value="Winged helix-like DNA-binding domain superfamily/Winged helix DNA-binding domain"/>
    <property type="match status" value="1"/>
</dbReference>
<evidence type="ECO:0008006" key="4">
    <source>
        <dbReference type="Google" id="ProtNLM"/>
    </source>
</evidence>
<gene>
    <name evidence="3" type="ORF">METZ01_LOCUS260627</name>
</gene>
<feature type="domain" description="Transcriptional repressor PaaX-like N-terminal" evidence="1">
    <location>
        <begin position="21"/>
        <end position="90"/>
    </location>
</feature>
<reference evidence="3" key="1">
    <citation type="submission" date="2018-05" db="EMBL/GenBank/DDBJ databases">
        <authorList>
            <person name="Lanie J.A."/>
            <person name="Ng W.-L."/>
            <person name="Kazmierczak K.M."/>
            <person name="Andrzejewski T.M."/>
            <person name="Davidsen T.M."/>
            <person name="Wayne K.J."/>
            <person name="Tettelin H."/>
            <person name="Glass J.I."/>
            <person name="Rusch D."/>
            <person name="Podicherti R."/>
            <person name="Tsui H.-C.T."/>
            <person name="Winkler M.E."/>
        </authorList>
    </citation>
    <scope>NUCLEOTIDE SEQUENCE</scope>
</reference>
<dbReference type="SUPFAM" id="SSF46785">
    <property type="entry name" value="Winged helix' DNA-binding domain"/>
    <property type="match status" value="1"/>
</dbReference>
<dbReference type="EMBL" id="UINC01072267">
    <property type="protein sequence ID" value="SVC07773.1"/>
    <property type="molecule type" value="Genomic_DNA"/>
</dbReference>
<dbReference type="PIRSF" id="PIRSF020623">
    <property type="entry name" value="PaaX"/>
    <property type="match status" value="1"/>
</dbReference>
<proteinExistence type="predicted"/>
<dbReference type="Pfam" id="PF07848">
    <property type="entry name" value="PaaX"/>
    <property type="match status" value="1"/>
</dbReference>
<feature type="domain" description="Transcriptional repressor PaaX-like central Cas2-like" evidence="2">
    <location>
        <begin position="107"/>
        <end position="186"/>
    </location>
</feature>
<dbReference type="InterPro" id="IPR011965">
    <property type="entry name" value="PaaX_trns_reg"/>
</dbReference>
<evidence type="ECO:0000313" key="3">
    <source>
        <dbReference type="EMBL" id="SVC07773.1"/>
    </source>
</evidence>
<dbReference type="InterPro" id="IPR036388">
    <property type="entry name" value="WH-like_DNA-bd_sf"/>
</dbReference>
<dbReference type="AlphaFoldDB" id="A0A382J9K1"/>